<dbReference type="Pfam" id="PF00010">
    <property type="entry name" value="HLH"/>
    <property type="match status" value="1"/>
</dbReference>
<dbReference type="PANTHER" id="PTHR23349:SF50">
    <property type="entry name" value="PROTEIN TWIST"/>
    <property type="match status" value="1"/>
</dbReference>
<dbReference type="PANTHER" id="PTHR23349">
    <property type="entry name" value="BASIC HELIX-LOOP-HELIX TRANSCRIPTION FACTOR, TWIST"/>
    <property type="match status" value="1"/>
</dbReference>
<keyword evidence="1" id="KW-0217">Developmental protein</keyword>
<dbReference type="FunFam" id="4.10.280.10:FF:000030">
    <property type="entry name" value="Twist transcription factor"/>
    <property type="match status" value="1"/>
</dbReference>
<dbReference type="InterPro" id="IPR015789">
    <property type="entry name" value="Twist-rel_bHLH"/>
</dbReference>
<feature type="region of interest" description="Disordered" evidence="9">
    <location>
        <begin position="407"/>
        <end position="433"/>
    </location>
</feature>
<gene>
    <name evidence="11" type="primary">TWIST</name>
</gene>
<feature type="compositionally biased region" description="Basic and acidic residues" evidence="9">
    <location>
        <begin position="325"/>
        <end position="339"/>
    </location>
</feature>
<evidence type="ECO:0000256" key="4">
    <source>
        <dbReference type="ARBA" id="ARBA00023125"/>
    </source>
</evidence>
<evidence type="ECO:0000259" key="10">
    <source>
        <dbReference type="PROSITE" id="PS50888"/>
    </source>
</evidence>
<accession>W8BXZ1</accession>
<feature type="region of interest" description="Disordered" evidence="9">
    <location>
        <begin position="255"/>
        <end position="278"/>
    </location>
</feature>
<feature type="region of interest" description="Disordered" evidence="9">
    <location>
        <begin position="361"/>
        <end position="384"/>
    </location>
</feature>
<dbReference type="GO" id="GO:0046983">
    <property type="term" value="F:protein dimerization activity"/>
    <property type="evidence" value="ECO:0007669"/>
    <property type="project" value="InterPro"/>
</dbReference>
<keyword evidence="5" id="KW-0804">Transcription</keyword>
<evidence type="ECO:0000256" key="6">
    <source>
        <dbReference type="ARBA" id="ARBA00023242"/>
    </source>
</evidence>
<dbReference type="GO" id="GO:0030154">
    <property type="term" value="P:cell differentiation"/>
    <property type="evidence" value="ECO:0007669"/>
    <property type="project" value="UniProtKB-KW"/>
</dbReference>
<name>W8BXZ1_CERCA</name>
<sequence>MSIRSSSPKVILDISYKPMPPLMDTHDNAIKLIKMEPPTYEYLQNMQYDMSSHQHQQQQQHAQTTSFYHTPQTAIANGIHTSHLEPIQTNTIHNHGSLVEAEDMVYGTIETITPDFHMSNTDALRNGVNTINTPGMIVGFGPNDQVRSGGVASKELNNNFGIENTQCRNNNNGNHAIQQQQQTQQQLQTQSNNKRSREFDSAEPELMNEAKKPHLQLPNGQPHTRARFMPARDGSGFVLEYLPEPVASLNSIITQPNKGAESGSGSAGSSSTCSPSSLSYDFGAQEMCESLQQQQDQLHRTQQQNQKLQDHPPQLTTTPPSHAPDLVHPHLQQHDDPAHQHHHHQDTPTTLQHYEFAHSMKSNQSEGDDCDFLRMSNGDSQEMGDSNYDYPHNDDLMDMHTDSLCENQESSKQFRKPRRRLRRKSSRSEDVEEFHNQRVMANVRERQRTQSLNDAFKALQQIIPTLPSDKLSKIQTLKLATRYIDFLCRVLSTSEISLLKSVDSKSILNGNGLPLGTASILNAATNGAETELKGLRRATGASVIPPEKLSYLFGVWRMEGDTQSKT</sequence>
<feature type="region of interest" description="Disordered" evidence="9">
    <location>
        <begin position="210"/>
        <end position="229"/>
    </location>
</feature>
<keyword evidence="3" id="KW-0805">Transcription regulation</keyword>
<reference evidence="11" key="1">
    <citation type="submission" date="2013-07" db="EMBL/GenBank/DDBJ databases">
        <authorList>
            <person name="Geib S."/>
        </authorList>
    </citation>
    <scope>NUCLEOTIDE SEQUENCE</scope>
</reference>
<feature type="compositionally biased region" description="Low complexity" evidence="9">
    <location>
        <begin position="178"/>
        <end position="190"/>
    </location>
</feature>
<dbReference type="EMBL" id="GAMC01002338">
    <property type="protein sequence ID" value="JAC04218.1"/>
    <property type="molecule type" value="mRNA"/>
</dbReference>
<reference evidence="11" key="2">
    <citation type="journal article" date="2014" name="BMC Genomics">
        <title>A genomic perspective to assessing quality of mass-reared SIT flies used in Mediterranean fruit fly (Ceratitis capitata) eradication in California.</title>
        <authorList>
            <person name="Calla B."/>
            <person name="Hall B."/>
            <person name="Hou S."/>
            <person name="Geib S.M."/>
        </authorList>
    </citation>
    <scope>NUCLEOTIDE SEQUENCE</scope>
</reference>
<feature type="compositionally biased region" description="Low complexity" evidence="9">
    <location>
        <begin position="263"/>
        <end position="278"/>
    </location>
</feature>
<evidence type="ECO:0000256" key="1">
    <source>
        <dbReference type="ARBA" id="ARBA00022473"/>
    </source>
</evidence>
<evidence type="ECO:0000256" key="8">
    <source>
        <dbReference type="ARBA" id="ARBA00072365"/>
    </source>
</evidence>
<dbReference type="InterPro" id="IPR050283">
    <property type="entry name" value="E-box_TF_Regulators"/>
</dbReference>
<evidence type="ECO:0000256" key="9">
    <source>
        <dbReference type="SAM" id="MobiDB-lite"/>
    </source>
</evidence>
<comment type="function">
    <text evidence="7">Involved in the establishment and dorsoventral patterning of germ layers in the embryo.</text>
</comment>
<dbReference type="GO" id="GO:0000977">
    <property type="term" value="F:RNA polymerase II transcription regulatory region sequence-specific DNA binding"/>
    <property type="evidence" value="ECO:0007669"/>
    <property type="project" value="TreeGrafter"/>
</dbReference>
<dbReference type="SUPFAM" id="SSF47459">
    <property type="entry name" value="HLH, helix-loop-helix DNA-binding domain"/>
    <property type="match status" value="1"/>
</dbReference>
<proteinExistence type="evidence at transcript level"/>
<evidence type="ECO:0000256" key="3">
    <source>
        <dbReference type="ARBA" id="ARBA00023015"/>
    </source>
</evidence>
<dbReference type="PROSITE" id="PS50888">
    <property type="entry name" value="BHLH"/>
    <property type="match status" value="1"/>
</dbReference>
<keyword evidence="6" id="KW-0539">Nucleus</keyword>
<evidence type="ECO:0000256" key="7">
    <source>
        <dbReference type="ARBA" id="ARBA00059086"/>
    </source>
</evidence>
<protein>
    <recommendedName>
        <fullName evidence="8">Protein twist</fullName>
    </recommendedName>
</protein>
<dbReference type="InterPro" id="IPR011598">
    <property type="entry name" value="bHLH_dom"/>
</dbReference>
<dbReference type="AlphaFoldDB" id="W8BXZ1"/>
<evidence type="ECO:0000256" key="2">
    <source>
        <dbReference type="ARBA" id="ARBA00022782"/>
    </source>
</evidence>
<feature type="region of interest" description="Disordered" evidence="9">
    <location>
        <begin position="162"/>
        <end position="205"/>
    </location>
</feature>
<feature type="compositionally biased region" description="Low complexity" evidence="9">
    <location>
        <begin position="292"/>
        <end position="306"/>
    </location>
</feature>
<keyword evidence="2" id="KW-0221">Differentiation</keyword>
<dbReference type="SMART" id="SM00353">
    <property type="entry name" value="HLH"/>
    <property type="match status" value="1"/>
</dbReference>
<dbReference type="GO" id="GO:0000981">
    <property type="term" value="F:DNA-binding transcription factor activity, RNA polymerase II-specific"/>
    <property type="evidence" value="ECO:0007669"/>
    <property type="project" value="TreeGrafter"/>
</dbReference>
<organism evidence="11">
    <name type="scientific">Ceratitis capitata</name>
    <name type="common">Mediterranean fruit fly</name>
    <name type="synonym">Tephritis capitata</name>
    <dbReference type="NCBI Taxonomy" id="7213"/>
    <lineage>
        <taxon>Eukaryota</taxon>
        <taxon>Metazoa</taxon>
        <taxon>Ecdysozoa</taxon>
        <taxon>Arthropoda</taxon>
        <taxon>Hexapoda</taxon>
        <taxon>Insecta</taxon>
        <taxon>Pterygota</taxon>
        <taxon>Neoptera</taxon>
        <taxon>Endopterygota</taxon>
        <taxon>Diptera</taxon>
        <taxon>Brachycera</taxon>
        <taxon>Muscomorpha</taxon>
        <taxon>Tephritoidea</taxon>
        <taxon>Tephritidae</taxon>
        <taxon>Ceratitis</taxon>
        <taxon>Ceratitis</taxon>
    </lineage>
</organism>
<feature type="compositionally biased region" description="Polar residues" evidence="9">
    <location>
        <begin position="162"/>
        <end position="177"/>
    </location>
</feature>
<evidence type="ECO:0000256" key="5">
    <source>
        <dbReference type="ARBA" id="ARBA00023163"/>
    </source>
</evidence>
<dbReference type="CDD" id="cd11464">
    <property type="entry name" value="bHLH_TS_TWIST"/>
    <property type="match status" value="1"/>
</dbReference>
<keyword evidence="4" id="KW-0238">DNA-binding</keyword>
<dbReference type="OrthoDB" id="8583783at2759"/>
<feature type="region of interest" description="Disordered" evidence="9">
    <location>
        <begin position="290"/>
        <end position="349"/>
    </location>
</feature>
<dbReference type="Gene3D" id="4.10.280.10">
    <property type="entry name" value="Helix-loop-helix DNA-binding domain"/>
    <property type="match status" value="1"/>
</dbReference>
<evidence type="ECO:0000313" key="11">
    <source>
        <dbReference type="EMBL" id="JAC04218.1"/>
    </source>
</evidence>
<feature type="compositionally biased region" description="Basic residues" evidence="9">
    <location>
        <begin position="413"/>
        <end position="425"/>
    </location>
</feature>
<dbReference type="InterPro" id="IPR036638">
    <property type="entry name" value="HLH_DNA-bd_sf"/>
</dbReference>
<feature type="domain" description="BHLH" evidence="10">
    <location>
        <begin position="436"/>
        <end position="487"/>
    </location>
</feature>